<dbReference type="EMBL" id="QEFC01003704">
    <property type="protein sequence ID" value="KAE9447150.1"/>
    <property type="molecule type" value="Genomic_DNA"/>
</dbReference>
<feature type="domain" description="O-acyltransferase WSD1 C-terminal" evidence="2">
    <location>
        <begin position="304"/>
        <end position="436"/>
    </location>
</feature>
<comment type="caution">
    <text evidence="3">The sequence shown here is derived from an EMBL/GenBank/DDBJ whole genome shotgun (WGS) entry which is preliminary data.</text>
</comment>
<keyword evidence="1" id="KW-0812">Transmembrane</keyword>
<keyword evidence="1" id="KW-1133">Transmembrane helix</keyword>
<protein>
    <recommendedName>
        <fullName evidence="2">O-acyltransferase WSD1 C-terminal domain-containing protein</fullName>
    </recommendedName>
</protein>
<gene>
    <name evidence="3" type="ORF">C3L33_20925</name>
</gene>
<keyword evidence="4" id="KW-1185">Reference proteome</keyword>
<dbReference type="GO" id="GO:0019432">
    <property type="term" value="P:triglyceride biosynthetic process"/>
    <property type="evidence" value="ECO:0007669"/>
    <property type="project" value="TreeGrafter"/>
</dbReference>
<dbReference type="PANTHER" id="PTHR31650">
    <property type="entry name" value="O-ACYLTRANSFERASE (WSD1-LIKE) FAMILY PROTEIN"/>
    <property type="match status" value="1"/>
</dbReference>
<evidence type="ECO:0000256" key="1">
    <source>
        <dbReference type="SAM" id="Phobius"/>
    </source>
</evidence>
<dbReference type="OrthoDB" id="619536at2759"/>
<name>A0A6A4KNG5_9ERIC</name>
<accession>A0A6A4KNG5</accession>
<dbReference type="Pfam" id="PF06974">
    <property type="entry name" value="WS_DGAT_C"/>
    <property type="match status" value="1"/>
</dbReference>
<keyword evidence="1" id="KW-0472">Membrane</keyword>
<dbReference type="GO" id="GO:0008374">
    <property type="term" value="F:O-acyltransferase activity"/>
    <property type="evidence" value="ECO:0007669"/>
    <property type="project" value="InterPro"/>
</dbReference>
<dbReference type="AlphaFoldDB" id="A0A6A4KNG5"/>
<dbReference type="Proteomes" id="UP000428333">
    <property type="component" value="Linkage Group LG13"/>
</dbReference>
<evidence type="ECO:0000259" key="2">
    <source>
        <dbReference type="Pfam" id="PF06974"/>
    </source>
</evidence>
<feature type="non-terminal residue" evidence="3">
    <location>
        <position position="1"/>
    </location>
</feature>
<dbReference type="InterPro" id="IPR045034">
    <property type="entry name" value="O-acyltransferase_WSD1-like"/>
</dbReference>
<reference evidence="3 4" key="1">
    <citation type="journal article" date="2019" name="Genome Biol. Evol.">
        <title>The Rhododendron genome and chromosomal organization provide insight into shared whole-genome duplications across the heath family (Ericaceae).</title>
        <authorList>
            <person name="Soza V.L."/>
            <person name="Lindsley D."/>
            <person name="Waalkes A."/>
            <person name="Ramage E."/>
            <person name="Patwardhan R.P."/>
            <person name="Burton J.N."/>
            <person name="Adey A."/>
            <person name="Kumar A."/>
            <person name="Qiu R."/>
            <person name="Shendure J."/>
            <person name="Hall B."/>
        </authorList>
    </citation>
    <scope>NUCLEOTIDE SEQUENCE [LARGE SCALE GENOMIC DNA]</scope>
    <source>
        <strain evidence="3">RSF 1966-606</strain>
    </source>
</reference>
<dbReference type="PANTHER" id="PTHR31650:SF41">
    <property type="entry name" value="O-ACYLTRANSFERASE WSD1-LIKE ISOFORM X1"/>
    <property type="match status" value="1"/>
</dbReference>
<organism evidence="3 4">
    <name type="scientific">Rhododendron williamsianum</name>
    <dbReference type="NCBI Taxonomy" id="262921"/>
    <lineage>
        <taxon>Eukaryota</taxon>
        <taxon>Viridiplantae</taxon>
        <taxon>Streptophyta</taxon>
        <taxon>Embryophyta</taxon>
        <taxon>Tracheophyta</taxon>
        <taxon>Spermatophyta</taxon>
        <taxon>Magnoliopsida</taxon>
        <taxon>eudicotyledons</taxon>
        <taxon>Gunneridae</taxon>
        <taxon>Pentapetalae</taxon>
        <taxon>asterids</taxon>
        <taxon>Ericales</taxon>
        <taxon>Ericaceae</taxon>
        <taxon>Ericoideae</taxon>
        <taxon>Rhodoreae</taxon>
        <taxon>Rhododendron</taxon>
    </lineage>
</organism>
<dbReference type="GO" id="GO:0005886">
    <property type="term" value="C:plasma membrane"/>
    <property type="evidence" value="ECO:0007669"/>
    <property type="project" value="TreeGrafter"/>
</dbReference>
<sequence length="442" mass="49324">MGNSEVERDEPLTPAGRLFLSPEMNQIIHCIIGCKNPIDAAAVTSEISKSVMIQHPRFSSLMVRNSRGREHWRKTQIDVDRHVIVVEDPVAGAADEEAVNDYVADLAVSSPLSLDKPLWEVLFVILLFHSCLTSLYKRRGTHTIHCCRRADEPDQRPTISSVGTSSNSSSNRINQRRKLWKVVVGMLMGLVFIVEFVLRSLWVKDRKTAVSGGAGVELWPRKLATAKFRLDDMKMVKEAVADATINDVLFGVISCGLSRYLDLRSPKALRDGVQITGLSMVNLRKQPGLQELSDMMKGNSGIRWGNKFGMLLLPVYYHQGGADPLQYVKRAKQMIDLKKQSLEAHFSYNIGYLAMSCFGPKVASWLNYRIVCHTTFTISNVIGPKEEIAIVGNPAITMHMLSYAGRADMQILVAKDIVPDPQVLAKCFEDALHQMKEAATQE</sequence>
<evidence type="ECO:0000313" key="3">
    <source>
        <dbReference type="EMBL" id="KAE9447150.1"/>
    </source>
</evidence>
<feature type="transmembrane region" description="Helical" evidence="1">
    <location>
        <begin position="179"/>
        <end position="202"/>
    </location>
</feature>
<proteinExistence type="predicted"/>
<dbReference type="InterPro" id="IPR009721">
    <property type="entry name" value="O-acyltransferase_WSD1_C"/>
</dbReference>
<evidence type="ECO:0000313" key="4">
    <source>
        <dbReference type="Proteomes" id="UP000428333"/>
    </source>
</evidence>